<keyword evidence="2" id="KW-1185">Reference proteome</keyword>
<reference evidence="2" key="1">
    <citation type="journal article" date="2012" name="Science">
        <title>The Paleozoic origin of enzymatic lignin decomposition reconstructed from 31 fungal genomes.</title>
        <authorList>
            <person name="Floudas D."/>
            <person name="Binder M."/>
            <person name="Riley R."/>
            <person name="Barry K."/>
            <person name="Blanchette R.A."/>
            <person name="Henrissat B."/>
            <person name="Martinez A.T."/>
            <person name="Otillar R."/>
            <person name="Spatafora J.W."/>
            <person name="Yadav J.S."/>
            <person name="Aerts A."/>
            <person name="Benoit I."/>
            <person name="Boyd A."/>
            <person name="Carlson A."/>
            <person name="Copeland A."/>
            <person name="Coutinho P.M."/>
            <person name="de Vries R.P."/>
            <person name="Ferreira P."/>
            <person name="Findley K."/>
            <person name="Foster B."/>
            <person name="Gaskell J."/>
            <person name="Glotzer D."/>
            <person name="Gorecki P."/>
            <person name="Heitman J."/>
            <person name="Hesse C."/>
            <person name="Hori C."/>
            <person name="Igarashi K."/>
            <person name="Jurgens J.A."/>
            <person name="Kallen N."/>
            <person name="Kersten P."/>
            <person name="Kohler A."/>
            <person name="Kuees U."/>
            <person name="Kumar T.K.A."/>
            <person name="Kuo A."/>
            <person name="LaButti K."/>
            <person name="Larrondo L.F."/>
            <person name="Lindquist E."/>
            <person name="Ling A."/>
            <person name="Lombard V."/>
            <person name="Lucas S."/>
            <person name="Lundell T."/>
            <person name="Martin R."/>
            <person name="McLaughlin D.J."/>
            <person name="Morgenstern I."/>
            <person name="Morin E."/>
            <person name="Murat C."/>
            <person name="Nagy L.G."/>
            <person name="Nolan M."/>
            <person name="Ohm R.A."/>
            <person name="Patyshakuliyeva A."/>
            <person name="Rokas A."/>
            <person name="Ruiz-Duenas F.J."/>
            <person name="Sabat G."/>
            <person name="Salamov A."/>
            <person name="Samejima M."/>
            <person name="Schmutz J."/>
            <person name="Slot J.C."/>
            <person name="St John F."/>
            <person name="Stenlid J."/>
            <person name="Sun H."/>
            <person name="Sun S."/>
            <person name="Syed K."/>
            <person name="Tsang A."/>
            <person name="Wiebenga A."/>
            <person name="Young D."/>
            <person name="Pisabarro A."/>
            <person name="Eastwood D.C."/>
            <person name="Martin F."/>
            <person name="Cullen D."/>
            <person name="Grigoriev I.V."/>
            <person name="Hibbett D.S."/>
        </authorList>
    </citation>
    <scope>NUCLEOTIDE SEQUENCE [LARGE SCALE GENOMIC DNA]</scope>
    <source>
        <strain evidence="2">TFB10046</strain>
    </source>
</reference>
<sequence length="232" mass="25575">MSSDRRTLAENFLHEVTLGVMAADDVLMDRMQPFIEQHFRCQKRVADLEKMELDRIAAARPVVAQTKSADIDAHRNIRDIQFFWMIVGFAPAVRPVLLAVGSSITPHNSLQHILSLISQINQLAQGPAGQPADIGERPNVPSACTLPQQTNVSQTNAPGISSTMGAPEDLQAVMDMANLWTVSQFFYWNATGSQEKNGSMWSQMFDMPAGPVEMPVASEEPNLTLDDIIDRA</sequence>
<dbReference type="KEGG" id="adl:AURDEDRAFT_131647"/>
<dbReference type="AlphaFoldDB" id="J0D481"/>
<name>J0D481_AURST</name>
<protein>
    <submittedName>
        <fullName evidence="1">Uncharacterized protein</fullName>
    </submittedName>
</protein>
<dbReference type="EMBL" id="JH688197">
    <property type="protein sequence ID" value="EJD33504.1"/>
    <property type="molecule type" value="Genomic_DNA"/>
</dbReference>
<gene>
    <name evidence="1" type="ORF">AURDEDRAFT_131647</name>
</gene>
<accession>J0D481</accession>
<evidence type="ECO:0000313" key="2">
    <source>
        <dbReference type="Proteomes" id="UP000006514"/>
    </source>
</evidence>
<proteinExistence type="predicted"/>
<organism evidence="1 2">
    <name type="scientific">Auricularia subglabra (strain TFB-10046 / SS5)</name>
    <name type="common">White-rot fungus</name>
    <name type="synonym">Auricularia delicata (strain TFB10046)</name>
    <dbReference type="NCBI Taxonomy" id="717982"/>
    <lineage>
        <taxon>Eukaryota</taxon>
        <taxon>Fungi</taxon>
        <taxon>Dikarya</taxon>
        <taxon>Basidiomycota</taxon>
        <taxon>Agaricomycotina</taxon>
        <taxon>Agaricomycetes</taxon>
        <taxon>Auriculariales</taxon>
        <taxon>Auriculariaceae</taxon>
        <taxon>Auricularia</taxon>
    </lineage>
</organism>
<dbReference type="InParanoid" id="J0D481"/>
<dbReference type="Proteomes" id="UP000006514">
    <property type="component" value="Unassembled WGS sequence"/>
</dbReference>
<evidence type="ECO:0000313" key="1">
    <source>
        <dbReference type="EMBL" id="EJD33504.1"/>
    </source>
</evidence>